<dbReference type="InterPro" id="IPR017927">
    <property type="entry name" value="FAD-bd_FR_type"/>
</dbReference>
<evidence type="ECO:0000256" key="1">
    <source>
        <dbReference type="ARBA" id="ARBA00001974"/>
    </source>
</evidence>
<comment type="cofactor">
    <cofactor evidence="1 8">
        <name>FAD</name>
        <dbReference type="ChEBI" id="CHEBI:57692"/>
    </cofactor>
</comment>
<comment type="subcellular location">
    <subcellularLocation>
        <location evidence="2">Membrane</location>
    </subcellularLocation>
</comment>
<dbReference type="PROSITE" id="PS51384">
    <property type="entry name" value="FAD_FR"/>
    <property type="match status" value="1"/>
</dbReference>
<dbReference type="Gene3D" id="2.40.30.10">
    <property type="entry name" value="Translation factors"/>
    <property type="match status" value="1"/>
</dbReference>
<feature type="binding site" evidence="8">
    <location>
        <position position="150"/>
    </location>
    <ligand>
        <name>FAD</name>
        <dbReference type="ChEBI" id="CHEBI:57692"/>
    </ligand>
</feature>
<evidence type="ECO:0000256" key="3">
    <source>
        <dbReference type="ARBA" id="ARBA00006105"/>
    </source>
</evidence>
<dbReference type="InterPro" id="IPR017938">
    <property type="entry name" value="Riboflavin_synthase-like_b-brl"/>
</dbReference>
<feature type="binding site" evidence="8">
    <location>
        <position position="110"/>
    </location>
    <ligand>
        <name>FAD</name>
        <dbReference type="ChEBI" id="CHEBI:57692"/>
    </ligand>
</feature>
<evidence type="ECO:0000259" key="9">
    <source>
        <dbReference type="PROSITE" id="PS51384"/>
    </source>
</evidence>
<dbReference type="GO" id="GO:0016491">
    <property type="term" value="F:oxidoreductase activity"/>
    <property type="evidence" value="ECO:0007669"/>
    <property type="project" value="UniProtKB-KW"/>
</dbReference>
<dbReference type="Pfam" id="PF00970">
    <property type="entry name" value="FAD_binding_6"/>
    <property type="match status" value="1"/>
</dbReference>
<gene>
    <name evidence="10" type="ORF">LAFE_0F02564G</name>
</gene>
<feature type="domain" description="FAD-binding FR-type" evidence="9">
    <location>
        <begin position="55"/>
        <end position="175"/>
    </location>
</feature>
<keyword evidence="11" id="KW-1185">Reference proteome</keyword>
<dbReference type="GO" id="GO:0016020">
    <property type="term" value="C:membrane"/>
    <property type="evidence" value="ECO:0007669"/>
    <property type="project" value="UniProtKB-SubCell"/>
</dbReference>
<evidence type="ECO:0000256" key="7">
    <source>
        <dbReference type="ARBA" id="ARBA00023136"/>
    </source>
</evidence>
<evidence type="ECO:0000313" key="11">
    <source>
        <dbReference type="Proteomes" id="UP000190831"/>
    </source>
</evidence>
<dbReference type="InterPro" id="IPR001834">
    <property type="entry name" value="CBR-like"/>
</dbReference>
<reference evidence="11" key="1">
    <citation type="submission" date="2016-03" db="EMBL/GenBank/DDBJ databases">
        <authorList>
            <person name="Devillers H."/>
        </authorList>
    </citation>
    <scope>NUCLEOTIDE SEQUENCE [LARGE SCALE GENOMIC DNA]</scope>
</reference>
<dbReference type="Proteomes" id="UP000190831">
    <property type="component" value="Chromosome F"/>
</dbReference>
<dbReference type="STRING" id="4955.A0A1G4MEI2"/>
<comment type="similarity">
    <text evidence="3">Belongs to the flavoprotein pyridine nucleotide cytochrome reductase family.</text>
</comment>
<evidence type="ECO:0000256" key="6">
    <source>
        <dbReference type="ARBA" id="ARBA00023002"/>
    </source>
</evidence>
<dbReference type="CDD" id="cd06183">
    <property type="entry name" value="cyt_b5_reduct_like"/>
    <property type="match status" value="1"/>
</dbReference>
<feature type="binding site" evidence="8">
    <location>
        <position position="112"/>
    </location>
    <ligand>
        <name>FAD</name>
        <dbReference type="ChEBI" id="CHEBI:57692"/>
    </ligand>
</feature>
<evidence type="ECO:0000256" key="2">
    <source>
        <dbReference type="ARBA" id="ARBA00004370"/>
    </source>
</evidence>
<evidence type="ECO:0000256" key="5">
    <source>
        <dbReference type="ARBA" id="ARBA00022827"/>
    </source>
</evidence>
<dbReference type="EMBL" id="LT598490">
    <property type="protein sequence ID" value="SCW02262.1"/>
    <property type="molecule type" value="Genomic_DNA"/>
</dbReference>
<keyword evidence="4 8" id="KW-0285">Flavoprotein</keyword>
<dbReference type="PANTHER" id="PTHR19370">
    <property type="entry name" value="NADH-CYTOCHROME B5 REDUCTASE"/>
    <property type="match status" value="1"/>
</dbReference>
<dbReference type="Gene3D" id="3.40.50.80">
    <property type="entry name" value="Nucleotide-binding domain of ferredoxin-NADP reductase (FNR) module"/>
    <property type="match status" value="1"/>
</dbReference>
<evidence type="ECO:0000256" key="8">
    <source>
        <dbReference type="PIRSR" id="PIRSR601834-1"/>
    </source>
</evidence>
<dbReference type="PANTHER" id="PTHR19370:SF189">
    <property type="entry name" value="CYTOCHROME C MITOCHONDRIAL IMPORT FACTOR CYC2"/>
    <property type="match status" value="1"/>
</dbReference>
<dbReference type="SUPFAM" id="SSF63380">
    <property type="entry name" value="Riboflavin synthase domain-like"/>
    <property type="match status" value="1"/>
</dbReference>
<keyword evidence="5 8" id="KW-0274">FAD</keyword>
<evidence type="ECO:0000313" key="10">
    <source>
        <dbReference type="EMBL" id="SCW02262.1"/>
    </source>
</evidence>
<keyword evidence="7" id="KW-0472">Membrane</keyword>
<organism evidence="10 11">
    <name type="scientific">Lachancea fermentati</name>
    <name type="common">Zygosaccharomyces fermentati</name>
    <dbReference type="NCBI Taxonomy" id="4955"/>
    <lineage>
        <taxon>Eukaryota</taxon>
        <taxon>Fungi</taxon>
        <taxon>Dikarya</taxon>
        <taxon>Ascomycota</taxon>
        <taxon>Saccharomycotina</taxon>
        <taxon>Saccharomycetes</taxon>
        <taxon>Saccharomycetales</taxon>
        <taxon>Saccharomycetaceae</taxon>
        <taxon>Lachancea</taxon>
    </lineage>
</organism>
<keyword evidence="6" id="KW-0560">Oxidoreductase</keyword>
<dbReference type="InterPro" id="IPR008333">
    <property type="entry name" value="Cbr1-like_FAD-bd_dom"/>
</dbReference>
<proteinExistence type="inferred from homology"/>
<dbReference type="AlphaFoldDB" id="A0A1G4MEI2"/>
<name>A0A1G4MEI2_LACFM</name>
<sequence length="353" mass="40471">MWKHSFRLFRTINSLRISPTSSKRIRSTLEKATFTAIGVLLYHSLAPSKVELGSDYFTKYRISKKKTIDEDHFFLELSPLISQKVNLWSTFGSSKLWSVQIKQPEIMVVRNYTPLPLKLNDDDEIEVLKDGENCDGRLLFYIKQYKNGEVARWLHNLPVGQVVELRGPYVDYEFPNAESDTKRGREFLWKSTESSETEKFRYQPFDLSMFTAGTGIVTALQLLLTESPFRGEILLFHSCREKSELGPLLPLLKRLQEHDRVKLYLFESSKGCDIRQQIKNVKEMIPEPSEYVPNLPFLKPGSDTIIKPVLSLVCGPDSYISTIAGDKYDLSQGPIKGLLGEKGWTNSNVYKLS</sequence>
<dbReference type="GO" id="GO:0005739">
    <property type="term" value="C:mitochondrion"/>
    <property type="evidence" value="ECO:0007669"/>
    <property type="project" value="TreeGrafter"/>
</dbReference>
<accession>A0A1G4MEI2</accession>
<evidence type="ECO:0000256" key="4">
    <source>
        <dbReference type="ARBA" id="ARBA00022630"/>
    </source>
</evidence>
<dbReference type="OrthoDB" id="432685at2759"/>
<feature type="binding site" evidence="8">
    <location>
        <position position="143"/>
    </location>
    <ligand>
        <name>FAD</name>
        <dbReference type="ChEBI" id="CHEBI:57692"/>
    </ligand>
</feature>
<dbReference type="InterPro" id="IPR039261">
    <property type="entry name" value="FNR_nucleotide-bd"/>
</dbReference>
<protein>
    <submittedName>
        <fullName evidence="10">LAFE_0F02564g1_1</fullName>
    </submittedName>
</protein>
<dbReference type="OMA" id="VKQPEIM"/>